<proteinExistence type="predicted"/>
<comment type="caution">
    <text evidence="1">The sequence shown here is derived from an EMBL/GenBank/DDBJ whole genome shotgun (WGS) entry which is preliminary data.</text>
</comment>
<evidence type="ECO:0000313" key="2">
    <source>
        <dbReference type="Proteomes" id="UP000014601"/>
    </source>
</evidence>
<sequence>MGKKKHITSYLARKHNKAIQMHTALFTQPLPSLNHIALNH</sequence>
<gene>
    <name evidence="1" type="ORF">HMPREF1576_00545</name>
</gene>
<protein>
    <submittedName>
        <fullName evidence="1">Uncharacterized protein</fullName>
    </submittedName>
</protein>
<dbReference type="PATRIC" id="fig|1261061.4.peg.476"/>
<name>S4GVT7_9BIFI</name>
<organism evidence="1 2">
    <name type="scientific">Gardnerella pickettii JCP7719</name>
    <dbReference type="NCBI Taxonomy" id="1261061"/>
    <lineage>
        <taxon>Bacteria</taxon>
        <taxon>Bacillati</taxon>
        <taxon>Actinomycetota</taxon>
        <taxon>Actinomycetes</taxon>
        <taxon>Bifidobacteriales</taxon>
        <taxon>Bifidobacteriaceae</taxon>
        <taxon>Gardnerella</taxon>
        <taxon>Gardnerella pickettii</taxon>
    </lineage>
</organism>
<dbReference type="EMBL" id="ATJO01000039">
    <property type="protein sequence ID" value="EPI50937.1"/>
    <property type="molecule type" value="Genomic_DNA"/>
</dbReference>
<reference evidence="1 2" key="1">
    <citation type="submission" date="2013-06" db="EMBL/GenBank/DDBJ databases">
        <authorList>
            <person name="Weinstock G."/>
            <person name="Sodergren E."/>
            <person name="Lobos E.A."/>
            <person name="Fulton L."/>
            <person name="Fulton R."/>
            <person name="Courtney L."/>
            <person name="Fronick C."/>
            <person name="O'Laughlin M."/>
            <person name="Godfrey J."/>
            <person name="Wilson R.M."/>
            <person name="Miner T."/>
            <person name="Farmer C."/>
            <person name="Delehaunty K."/>
            <person name="Cordes M."/>
            <person name="Minx P."/>
            <person name="Tomlinson C."/>
            <person name="Chen J."/>
            <person name="Wollam A."/>
            <person name="Pepin K.H."/>
            <person name="Bhonagiri V."/>
            <person name="Zhang X."/>
            <person name="Warren W."/>
            <person name="Mitreva M."/>
            <person name="Mardis E.R."/>
            <person name="Wilson R.K."/>
        </authorList>
    </citation>
    <scope>NUCLEOTIDE SEQUENCE [LARGE SCALE GENOMIC DNA]</scope>
    <source>
        <strain evidence="1 2">JCP7719</strain>
    </source>
</reference>
<dbReference type="Proteomes" id="UP000014601">
    <property type="component" value="Unassembled WGS sequence"/>
</dbReference>
<dbReference type="AlphaFoldDB" id="S4GVT7"/>
<evidence type="ECO:0000313" key="1">
    <source>
        <dbReference type="EMBL" id="EPI50937.1"/>
    </source>
</evidence>
<dbReference type="HOGENOM" id="CLU_3290214_0_0_11"/>
<accession>S4GVT7</accession>